<keyword evidence="3" id="KW-1185">Reference proteome</keyword>
<name>A0A316A9K2_9ACTN</name>
<proteinExistence type="predicted"/>
<dbReference type="RefSeq" id="WP_109776636.1">
    <property type="nucleotide sequence ID" value="NZ_QGDQ01000046.1"/>
</dbReference>
<organism evidence="2 3">
    <name type="scientific">Quadrisphaera granulorum</name>
    <dbReference type="NCBI Taxonomy" id="317664"/>
    <lineage>
        <taxon>Bacteria</taxon>
        <taxon>Bacillati</taxon>
        <taxon>Actinomycetota</taxon>
        <taxon>Actinomycetes</taxon>
        <taxon>Kineosporiales</taxon>
        <taxon>Kineosporiaceae</taxon>
        <taxon>Quadrisphaera</taxon>
    </lineage>
</organism>
<evidence type="ECO:0000313" key="3">
    <source>
        <dbReference type="Proteomes" id="UP000245469"/>
    </source>
</evidence>
<evidence type="ECO:0000256" key="1">
    <source>
        <dbReference type="SAM" id="Phobius"/>
    </source>
</evidence>
<reference evidence="2 3" key="1">
    <citation type="submission" date="2018-03" db="EMBL/GenBank/DDBJ databases">
        <title>Genomic Encyclopedia of Archaeal and Bacterial Type Strains, Phase II (KMG-II): from individual species to whole genera.</title>
        <authorList>
            <person name="Goeker M."/>
        </authorList>
    </citation>
    <scope>NUCLEOTIDE SEQUENCE [LARGE SCALE GENOMIC DNA]</scope>
    <source>
        <strain evidence="2 3">DSM 44889</strain>
    </source>
</reference>
<comment type="caution">
    <text evidence="2">The sequence shown here is derived from an EMBL/GenBank/DDBJ whole genome shotgun (WGS) entry which is preliminary data.</text>
</comment>
<dbReference type="AlphaFoldDB" id="A0A316A9K2"/>
<evidence type="ECO:0000313" key="2">
    <source>
        <dbReference type="EMBL" id="PWJ46477.1"/>
    </source>
</evidence>
<dbReference type="InterPro" id="IPR046291">
    <property type="entry name" value="DUF6328"/>
</dbReference>
<keyword evidence="1" id="KW-1133">Transmembrane helix</keyword>
<accession>A0A316A9K2</accession>
<keyword evidence="1" id="KW-0812">Transmembrane</keyword>
<dbReference type="EMBL" id="QGDQ01000046">
    <property type="protein sequence ID" value="PWJ46477.1"/>
    <property type="molecule type" value="Genomic_DNA"/>
</dbReference>
<feature type="transmembrane region" description="Helical" evidence="1">
    <location>
        <begin position="105"/>
        <end position="128"/>
    </location>
</feature>
<feature type="transmembrane region" description="Helical" evidence="1">
    <location>
        <begin position="61"/>
        <end position="84"/>
    </location>
</feature>
<dbReference type="OrthoDB" id="3625784at2"/>
<dbReference type="Proteomes" id="UP000245469">
    <property type="component" value="Unassembled WGS sequence"/>
</dbReference>
<gene>
    <name evidence="2" type="ORF">BXY45_1463</name>
</gene>
<protein>
    <recommendedName>
        <fullName evidence="4">Sodium:proton antiporter</fullName>
    </recommendedName>
</protein>
<feature type="transmembrane region" description="Helical" evidence="1">
    <location>
        <begin position="134"/>
        <end position="155"/>
    </location>
</feature>
<evidence type="ECO:0008006" key="4">
    <source>
        <dbReference type="Google" id="ProtNLM"/>
    </source>
</evidence>
<dbReference type="Pfam" id="PF19853">
    <property type="entry name" value="DUF6328"/>
    <property type="match status" value="1"/>
</dbReference>
<keyword evidence="1" id="KW-0472">Membrane</keyword>
<sequence length="168" mass="18039">MHDDDDWRDQRGETALRQLDRHWAELLQELRVVQTGVQVLTGFLLTLPFQQRFEGASTWQVVLYLVAVGFAVLATALFAAPVSVHRALFRRRARGELVMVGHRCAVAGLMCLAGALVAVVLLVVAVLLGGVAGVVAGGVAAVVFAGLWGVLPLTLRRRALLAATPPRA</sequence>